<feature type="domain" description="Catalase immune-responsive" evidence="1">
    <location>
        <begin position="2"/>
        <end position="64"/>
    </location>
</feature>
<organism evidence="2 3">
    <name type="scientific">Streptomyces chiangmaiensis</name>
    <dbReference type="NCBI Taxonomy" id="766497"/>
    <lineage>
        <taxon>Bacteria</taxon>
        <taxon>Bacillati</taxon>
        <taxon>Actinomycetota</taxon>
        <taxon>Actinomycetes</taxon>
        <taxon>Kitasatosporales</taxon>
        <taxon>Streptomycetaceae</taxon>
        <taxon>Streptomyces</taxon>
    </lineage>
</organism>
<comment type="caution">
    <text evidence="2">The sequence shown here is derived from an EMBL/GenBank/DDBJ whole genome shotgun (WGS) entry which is preliminary data.</text>
</comment>
<dbReference type="InterPro" id="IPR010582">
    <property type="entry name" value="Catalase_immune_responsive"/>
</dbReference>
<evidence type="ECO:0000313" key="2">
    <source>
        <dbReference type="EMBL" id="MED7828433.1"/>
    </source>
</evidence>
<name>A0ABU7FWW4_9ACTN</name>
<protein>
    <submittedName>
        <fullName evidence="2">Catalase-related domain-containing protein</fullName>
    </submittedName>
</protein>
<reference evidence="2" key="1">
    <citation type="submission" date="2024-01" db="EMBL/GenBank/DDBJ databases">
        <title>First draft genome sequence data of TA4-1, the type strain of Gram-positive actinobacterium Streptomyces chiangmaiensis.</title>
        <authorList>
            <person name="Yasawong M."/>
            <person name="Nantapong N."/>
        </authorList>
    </citation>
    <scope>NUCLEOTIDE SEQUENCE</scope>
    <source>
        <strain evidence="2">TA4-1</strain>
    </source>
</reference>
<dbReference type="Pfam" id="PF06628">
    <property type="entry name" value="Catalase-rel"/>
    <property type="match status" value="1"/>
</dbReference>
<dbReference type="SUPFAM" id="SSF56634">
    <property type="entry name" value="Heme-dependent catalase-like"/>
    <property type="match status" value="1"/>
</dbReference>
<dbReference type="InterPro" id="IPR020835">
    <property type="entry name" value="Catalase_sf"/>
</dbReference>
<sequence>DDDDFIQPGTLYRDVMTSADQDHLVENIVWHLSQEVERFVQERAVNDYWTKVDPDLGARVAQGIGLGSPQPGHG</sequence>
<evidence type="ECO:0000259" key="1">
    <source>
        <dbReference type="Pfam" id="PF06628"/>
    </source>
</evidence>
<keyword evidence="3" id="KW-1185">Reference proteome</keyword>
<evidence type="ECO:0000313" key="3">
    <source>
        <dbReference type="Proteomes" id="UP001333996"/>
    </source>
</evidence>
<gene>
    <name evidence="2" type="ORF">VXC91_42910</name>
</gene>
<proteinExistence type="predicted"/>
<dbReference type="EMBL" id="JAYWVC010000383">
    <property type="protein sequence ID" value="MED7828433.1"/>
    <property type="molecule type" value="Genomic_DNA"/>
</dbReference>
<dbReference type="Proteomes" id="UP001333996">
    <property type="component" value="Unassembled WGS sequence"/>
</dbReference>
<dbReference type="RefSeq" id="WP_329512775.1">
    <property type="nucleotide sequence ID" value="NZ_JAYWVC010000383.1"/>
</dbReference>
<accession>A0ABU7FWW4</accession>
<feature type="non-terminal residue" evidence="2">
    <location>
        <position position="1"/>
    </location>
</feature>
<dbReference type="Gene3D" id="1.20.1370.60">
    <property type="match status" value="1"/>
</dbReference>